<dbReference type="EMBL" id="QRVK01000001">
    <property type="protein sequence ID" value="RGS44276.1"/>
    <property type="molecule type" value="Genomic_DNA"/>
</dbReference>
<dbReference type="OrthoDB" id="2065739at2"/>
<reference evidence="1 2" key="1">
    <citation type="submission" date="2018-08" db="EMBL/GenBank/DDBJ databases">
        <title>A genome reference for cultivated species of the human gut microbiota.</title>
        <authorList>
            <person name="Zou Y."/>
            <person name="Xue W."/>
            <person name="Luo G."/>
        </authorList>
    </citation>
    <scope>NUCLEOTIDE SEQUENCE [LARGE SCALE GENOMIC DNA]</scope>
    <source>
        <strain evidence="1 2">AF22-21</strain>
    </source>
</reference>
<comment type="caution">
    <text evidence="1">The sequence shown here is derived from an EMBL/GenBank/DDBJ whole genome shotgun (WGS) entry which is preliminary data.</text>
</comment>
<dbReference type="Proteomes" id="UP000283295">
    <property type="component" value="Unassembled WGS sequence"/>
</dbReference>
<evidence type="ECO:0000313" key="1">
    <source>
        <dbReference type="EMBL" id="RGS44276.1"/>
    </source>
</evidence>
<sequence>MGFIYSSLNKCDSESWSQFDNRITRMLPFVTGMAYFDLRNYDVRTGEFGAYAEWDRELESLLGYELPDGGYFVKATIAQAYRLHGLGCGLPVYMKLISLNGKLYPYRTYVMMEGRPYSLEFGGGELMPIDDRYVELGCAAAKETQLEAVSAGTGSQRFMRSGSQRFMRNGSQRFILGGSQRFTLGGSQRFTLGGSQRFAWNGSQMRRLFGSQGGFRYLTGSQYRTVGSSQRFVLGSSRRFSMAARDNAPCRVQNAIDSTRVSQELLMEFPQEWQLINKCRRPEKRIGGNAKFGYGLDLI</sequence>
<proteinExistence type="predicted"/>
<gene>
    <name evidence="1" type="ORF">DWX94_00270</name>
</gene>
<dbReference type="AlphaFoldDB" id="A0A412IW48"/>
<organism evidence="1 2">
    <name type="scientific">Coprococcus eutactus</name>
    <dbReference type="NCBI Taxonomy" id="33043"/>
    <lineage>
        <taxon>Bacteria</taxon>
        <taxon>Bacillati</taxon>
        <taxon>Bacillota</taxon>
        <taxon>Clostridia</taxon>
        <taxon>Lachnospirales</taxon>
        <taxon>Lachnospiraceae</taxon>
        <taxon>Coprococcus</taxon>
    </lineage>
</organism>
<protein>
    <submittedName>
        <fullName evidence="1">Uncharacterized protein</fullName>
    </submittedName>
</protein>
<accession>A0A412IW48</accession>
<name>A0A412IW48_9FIRM</name>
<evidence type="ECO:0000313" key="2">
    <source>
        <dbReference type="Proteomes" id="UP000283295"/>
    </source>
</evidence>